<dbReference type="Proteomes" id="UP001209878">
    <property type="component" value="Unassembled WGS sequence"/>
</dbReference>
<proteinExistence type="predicted"/>
<organism evidence="1 2">
    <name type="scientific">Ridgeia piscesae</name>
    <name type="common">Tubeworm</name>
    <dbReference type="NCBI Taxonomy" id="27915"/>
    <lineage>
        <taxon>Eukaryota</taxon>
        <taxon>Metazoa</taxon>
        <taxon>Spiralia</taxon>
        <taxon>Lophotrochozoa</taxon>
        <taxon>Annelida</taxon>
        <taxon>Polychaeta</taxon>
        <taxon>Sedentaria</taxon>
        <taxon>Canalipalpata</taxon>
        <taxon>Sabellida</taxon>
        <taxon>Siboglinidae</taxon>
        <taxon>Ridgeia</taxon>
    </lineage>
</organism>
<dbReference type="EMBL" id="JAODUO010000301">
    <property type="protein sequence ID" value="KAK2183648.1"/>
    <property type="molecule type" value="Genomic_DNA"/>
</dbReference>
<evidence type="ECO:0000313" key="1">
    <source>
        <dbReference type="EMBL" id="KAK2183648.1"/>
    </source>
</evidence>
<dbReference type="AlphaFoldDB" id="A0AAD9L5D3"/>
<name>A0AAD9L5D3_RIDPI</name>
<keyword evidence="2" id="KW-1185">Reference proteome</keyword>
<reference evidence="1" key="1">
    <citation type="journal article" date="2023" name="Mol. Biol. Evol.">
        <title>Third-Generation Sequencing Reveals the Adaptive Role of the Epigenome in Three Deep-Sea Polychaetes.</title>
        <authorList>
            <person name="Perez M."/>
            <person name="Aroh O."/>
            <person name="Sun Y."/>
            <person name="Lan Y."/>
            <person name="Juniper S.K."/>
            <person name="Young C.R."/>
            <person name="Angers B."/>
            <person name="Qian P.Y."/>
        </authorList>
    </citation>
    <scope>NUCLEOTIDE SEQUENCE</scope>
    <source>
        <strain evidence="1">R07B-5</strain>
    </source>
</reference>
<comment type="caution">
    <text evidence="1">The sequence shown here is derived from an EMBL/GenBank/DDBJ whole genome shotgun (WGS) entry which is preliminary data.</text>
</comment>
<evidence type="ECO:0000313" key="2">
    <source>
        <dbReference type="Proteomes" id="UP001209878"/>
    </source>
</evidence>
<sequence length="192" mass="22111">MGQLYSVQIAHQAVSYEDVDDVTCTGETRSQPAISESERNDFEAMGELWLEGLVEDKGRIANATQIFRNVNITSMQHRYRKWPRDFLICMRTEFQAVDWRHECRLDFDQVCTILDEIKDTSAPDVRRALFDETVGELGNDKIDFIQYLGLLYALTAGTCQLRFPEDIDKLSSCNLFILYKLSLVNQLELGLL</sequence>
<accession>A0AAD9L5D3</accession>
<gene>
    <name evidence="1" type="ORF">NP493_301g01008</name>
</gene>
<protein>
    <submittedName>
        <fullName evidence="1">Uncharacterized protein</fullName>
    </submittedName>
</protein>